<dbReference type="Pfam" id="PF18536">
    <property type="entry name" value="DUF5623"/>
    <property type="match status" value="1"/>
</dbReference>
<dbReference type="InterPro" id="IPR040531">
    <property type="entry name" value="DUF5623"/>
</dbReference>
<dbReference type="RefSeq" id="WP_220334847.1">
    <property type="nucleotide sequence ID" value="NZ_JAEUAK010000004.1"/>
</dbReference>
<evidence type="ECO:0000256" key="1">
    <source>
        <dbReference type="SAM" id="MobiDB-lite"/>
    </source>
</evidence>
<dbReference type="EMBL" id="JAEUAK010000004">
    <property type="protein sequence ID" value="MBW9053488.1"/>
    <property type="molecule type" value="Genomic_DNA"/>
</dbReference>
<organism evidence="3 4">
    <name type="scientific">Rhizobium mesosinicum</name>
    <dbReference type="NCBI Taxonomy" id="335017"/>
    <lineage>
        <taxon>Bacteria</taxon>
        <taxon>Pseudomonadati</taxon>
        <taxon>Pseudomonadota</taxon>
        <taxon>Alphaproteobacteria</taxon>
        <taxon>Hyphomicrobiales</taxon>
        <taxon>Rhizobiaceae</taxon>
        <taxon>Rhizobium/Agrobacterium group</taxon>
        <taxon>Rhizobium</taxon>
    </lineage>
</organism>
<keyword evidence="4" id="KW-1185">Reference proteome</keyword>
<protein>
    <submittedName>
        <fullName evidence="3">DUF5623 domain-containing protein</fullName>
    </submittedName>
</protein>
<feature type="domain" description="DUF5623" evidence="2">
    <location>
        <begin position="311"/>
        <end position="427"/>
    </location>
</feature>
<evidence type="ECO:0000313" key="3">
    <source>
        <dbReference type="EMBL" id="MBW9053488.1"/>
    </source>
</evidence>
<feature type="compositionally biased region" description="Basic and acidic residues" evidence="1">
    <location>
        <begin position="276"/>
        <end position="286"/>
    </location>
</feature>
<proteinExistence type="predicted"/>
<sequence>MSVDDIRPTTIGGIKRLAKTISKQDDVPHSVGLDRASARAGFSNYTNALRTLQASTIVPSSPGFSTFISVHWRNPKTKSRGNEIIEVSLPEPIDEIIAARQYKYASGLRCFTRWASDLINCHTSTEGANSAIALACKAARTLQFMASTGLRPSSKSMPIRGDFGRNLPGRDHGSSWYDPIEKRYLFADEPYAAAVKDRQQERSAWSLRNRWEIAKPLWAGMYYPEGGSELYLISDGQKGLPLGPVLLALSRMPAPVVPENCKRVTMTDGELFRSPGELRDAEERAQKAKQKRGPQTTGNTVPYRMVMASGRRPKAKMAIATHQRVGQLLKDVISATRQRAGIVNRLASVRSELDDWVQLEYDRNALPDGVFFELYYHERNIVPDDEYGIAGRSLHIERLQEAMALIASSYPDCRPVRGLLRKLDLALQSLTSWK</sequence>
<accession>A0ABS7GVY1</accession>
<dbReference type="Gene3D" id="1.20.1260.40">
    <property type="match status" value="1"/>
</dbReference>
<gene>
    <name evidence="3" type="ORF">JNB85_13820</name>
</gene>
<reference evidence="3 4" key="1">
    <citation type="journal article" date="2021" name="MBio">
        <title>Poor Competitiveness of Bradyrhizobium in Pigeon Pea Root Colonization in Indian Soils.</title>
        <authorList>
            <person name="Chalasani D."/>
            <person name="Basu A."/>
            <person name="Pullabhotla S.V.S.R.N."/>
            <person name="Jorrin B."/>
            <person name="Neal A.L."/>
            <person name="Poole P.S."/>
            <person name="Podile A.R."/>
            <person name="Tkacz A."/>
        </authorList>
    </citation>
    <scope>NUCLEOTIDE SEQUENCE [LARGE SCALE GENOMIC DNA]</scope>
    <source>
        <strain evidence="3 4">HU56</strain>
    </source>
</reference>
<evidence type="ECO:0000313" key="4">
    <source>
        <dbReference type="Proteomes" id="UP000717752"/>
    </source>
</evidence>
<name>A0ABS7GVY1_9HYPH</name>
<comment type="caution">
    <text evidence="3">The sequence shown here is derived from an EMBL/GenBank/DDBJ whole genome shotgun (WGS) entry which is preliminary data.</text>
</comment>
<evidence type="ECO:0000259" key="2">
    <source>
        <dbReference type="Pfam" id="PF18536"/>
    </source>
</evidence>
<feature type="region of interest" description="Disordered" evidence="1">
    <location>
        <begin position="275"/>
        <end position="301"/>
    </location>
</feature>
<dbReference type="Proteomes" id="UP000717752">
    <property type="component" value="Unassembled WGS sequence"/>
</dbReference>